<keyword evidence="2" id="KW-1185">Reference proteome</keyword>
<dbReference type="OrthoDB" id="1918565at2759"/>
<accession>A0A8S0PJ03</accession>
<sequence>MSNNYDNWERLVEVVLRREQLWQLALISSREPSFSSISGWSTPIRDDRNVQLGFSSSSTVHETDWERLLPPDYKDIISRSVNPVVYATKEDLFMSLCSSPILLDGGKMSFHIDKTTGKNCYMIGAMELGIDDRKFELEIDESYFEWKLTSQADSRYHHSSYLLLLNLIWKLHFDKEEYQLYDVQILNGGRS</sequence>
<name>A0A8S0PJ03_OLEEU</name>
<dbReference type="EMBL" id="CACTIH010000080">
    <property type="protein sequence ID" value="CAA2952061.1"/>
    <property type="molecule type" value="Genomic_DNA"/>
</dbReference>
<organism evidence="1 2">
    <name type="scientific">Olea europaea subsp. europaea</name>
    <dbReference type="NCBI Taxonomy" id="158383"/>
    <lineage>
        <taxon>Eukaryota</taxon>
        <taxon>Viridiplantae</taxon>
        <taxon>Streptophyta</taxon>
        <taxon>Embryophyta</taxon>
        <taxon>Tracheophyta</taxon>
        <taxon>Spermatophyta</taxon>
        <taxon>Magnoliopsida</taxon>
        <taxon>eudicotyledons</taxon>
        <taxon>Gunneridae</taxon>
        <taxon>Pentapetalae</taxon>
        <taxon>asterids</taxon>
        <taxon>lamiids</taxon>
        <taxon>Lamiales</taxon>
        <taxon>Oleaceae</taxon>
        <taxon>Oleeae</taxon>
        <taxon>Olea</taxon>
    </lineage>
</organism>
<dbReference type="Proteomes" id="UP000594638">
    <property type="component" value="Unassembled WGS sequence"/>
</dbReference>
<evidence type="ECO:0000313" key="1">
    <source>
        <dbReference type="EMBL" id="CAA2952061.1"/>
    </source>
</evidence>
<evidence type="ECO:0000313" key="2">
    <source>
        <dbReference type="Proteomes" id="UP000594638"/>
    </source>
</evidence>
<dbReference type="Gramene" id="OE9A016532T1">
    <property type="protein sequence ID" value="OE9A016532C1"/>
    <property type="gene ID" value="OE9A016532"/>
</dbReference>
<comment type="caution">
    <text evidence="1">The sequence shown here is derived from an EMBL/GenBank/DDBJ whole genome shotgun (WGS) entry which is preliminary data.</text>
</comment>
<reference evidence="1 2" key="1">
    <citation type="submission" date="2019-12" db="EMBL/GenBank/DDBJ databases">
        <authorList>
            <person name="Alioto T."/>
            <person name="Alioto T."/>
            <person name="Gomez Garrido J."/>
        </authorList>
    </citation>
    <scope>NUCLEOTIDE SEQUENCE [LARGE SCALE GENOMIC DNA]</scope>
</reference>
<dbReference type="PANTHER" id="PTHR32278">
    <property type="entry name" value="F-BOX DOMAIN-CONTAINING PROTEIN"/>
    <property type="match status" value="1"/>
</dbReference>
<dbReference type="AlphaFoldDB" id="A0A8S0PJ03"/>
<protein>
    <submittedName>
        <fullName evidence="1">Uncharacterized protein</fullName>
    </submittedName>
</protein>
<proteinExistence type="predicted"/>
<gene>
    <name evidence="1" type="ORF">OLEA9_A016532</name>
</gene>
<dbReference type="PANTHER" id="PTHR32278:SF111">
    <property type="entry name" value="F-BOX PROTEIN PP2-B12-RELATED"/>
    <property type="match status" value="1"/>
</dbReference>